<protein>
    <submittedName>
        <fullName evidence="1">Uncharacterized protein</fullName>
    </submittedName>
</protein>
<dbReference type="Proteomes" id="UP000294848">
    <property type="component" value="Unassembled WGS sequence"/>
</dbReference>
<dbReference type="AlphaFoldDB" id="A0A4R6H6F2"/>
<comment type="caution">
    <text evidence="1">The sequence shown here is derived from an EMBL/GenBank/DDBJ whole genome shotgun (WGS) entry which is preliminary data.</text>
</comment>
<organism evidence="1 2">
    <name type="scientific">Sunxiuqinia elliptica</name>
    <dbReference type="NCBI Taxonomy" id="655355"/>
    <lineage>
        <taxon>Bacteria</taxon>
        <taxon>Pseudomonadati</taxon>
        <taxon>Bacteroidota</taxon>
        <taxon>Bacteroidia</taxon>
        <taxon>Marinilabiliales</taxon>
        <taxon>Prolixibacteraceae</taxon>
        <taxon>Sunxiuqinia</taxon>
    </lineage>
</organism>
<accession>A0A4R6H6F2</accession>
<dbReference type="RefSeq" id="WP_133464163.1">
    <property type="nucleotide sequence ID" value="NZ_SNWI01000002.1"/>
</dbReference>
<sequence length="61" mass="6674">MGAADSDPLKVASELGMTLPVVSSWNGIRDTRGRPMQPTILTLGYPRSYSIYTRFGLAKTQ</sequence>
<evidence type="ECO:0000313" key="2">
    <source>
        <dbReference type="Proteomes" id="UP000294848"/>
    </source>
</evidence>
<reference evidence="1 2" key="1">
    <citation type="submission" date="2019-03" db="EMBL/GenBank/DDBJ databases">
        <title>Freshwater and sediment microbial communities from various areas in North America, analyzing microbe dynamics in response to fracking.</title>
        <authorList>
            <person name="Lamendella R."/>
        </authorList>
    </citation>
    <scope>NUCLEOTIDE SEQUENCE [LARGE SCALE GENOMIC DNA]</scope>
    <source>
        <strain evidence="1 2">114D</strain>
    </source>
</reference>
<gene>
    <name evidence="1" type="ORF">DET52_102137</name>
</gene>
<proteinExistence type="predicted"/>
<name>A0A4R6H6F2_9BACT</name>
<evidence type="ECO:0000313" key="1">
    <source>
        <dbReference type="EMBL" id="TDO03802.1"/>
    </source>
</evidence>
<dbReference type="EMBL" id="SNWI01000002">
    <property type="protein sequence ID" value="TDO03802.1"/>
    <property type="molecule type" value="Genomic_DNA"/>
</dbReference>